<feature type="binding site" evidence="6">
    <location>
        <position position="644"/>
    </location>
    <ligand>
        <name>Na(+)</name>
        <dbReference type="ChEBI" id="CHEBI:29101"/>
        <label>1</label>
    </ligand>
</feature>
<keyword evidence="4 10" id="KW-1133">Transmembrane helix</keyword>
<protein>
    <recommendedName>
        <fullName evidence="8">Transporter</fullName>
    </recommendedName>
</protein>
<keyword evidence="7" id="KW-1015">Disulfide bond</keyword>
<feature type="binding site" evidence="6">
    <location>
        <position position="576"/>
    </location>
    <ligand>
        <name>Na(+)</name>
        <dbReference type="ChEBI" id="CHEBI:29101"/>
        <label>1</label>
    </ligand>
</feature>
<comment type="similarity">
    <text evidence="8">Belongs to the sodium:neurotransmitter symporter (SNF) (TC 2.A.22) family.</text>
</comment>
<dbReference type="Proteomes" id="UP000007110">
    <property type="component" value="Unassembled WGS sequence"/>
</dbReference>
<dbReference type="SUPFAM" id="SSF161070">
    <property type="entry name" value="SNF-like"/>
    <property type="match status" value="1"/>
</dbReference>
<feature type="compositionally biased region" description="Polar residues" evidence="9">
    <location>
        <begin position="82"/>
        <end position="95"/>
    </location>
</feature>
<dbReference type="PROSITE" id="PS00610">
    <property type="entry name" value="NA_NEUROTRAN_SYMP_1"/>
    <property type="match status" value="1"/>
</dbReference>
<dbReference type="GO" id="GO:0015375">
    <property type="term" value="F:glycine:sodium symporter activity"/>
    <property type="evidence" value="ECO:0000318"/>
    <property type="project" value="GO_Central"/>
</dbReference>
<feature type="compositionally biased region" description="Polar residues" evidence="9">
    <location>
        <begin position="107"/>
        <end position="124"/>
    </location>
</feature>
<feature type="transmembrane region" description="Helical" evidence="10">
    <location>
        <begin position="670"/>
        <end position="695"/>
    </location>
</feature>
<feature type="binding site" evidence="6">
    <location>
        <position position="267"/>
    </location>
    <ligand>
        <name>Na(+)</name>
        <dbReference type="ChEBI" id="CHEBI:29101"/>
        <label>1</label>
    </ligand>
</feature>
<dbReference type="InterPro" id="IPR000175">
    <property type="entry name" value="Na/ntran_symport"/>
</dbReference>
<feature type="transmembrane region" description="Helical" evidence="10">
    <location>
        <begin position="707"/>
        <end position="724"/>
    </location>
</feature>
<feature type="binding site" evidence="6">
    <location>
        <position position="544"/>
    </location>
    <ligand>
        <name>Na(+)</name>
        <dbReference type="ChEBI" id="CHEBI:29101"/>
        <label>1</label>
    </ligand>
</feature>
<dbReference type="InParanoid" id="A0A7M7HJ76"/>
<evidence type="ECO:0000256" key="9">
    <source>
        <dbReference type="SAM" id="MobiDB-lite"/>
    </source>
</evidence>
<dbReference type="EnsemblMetazoa" id="XM_011665831">
    <property type="protein sequence ID" value="XP_011664133"/>
    <property type="gene ID" value="LOC592693"/>
</dbReference>
<feature type="transmembrane region" description="Helical" evidence="10">
    <location>
        <begin position="459"/>
        <end position="479"/>
    </location>
</feature>
<keyword evidence="6" id="KW-0915">Sodium</keyword>
<evidence type="ECO:0000256" key="3">
    <source>
        <dbReference type="ARBA" id="ARBA00022692"/>
    </source>
</evidence>
<feature type="transmembrane region" description="Helical" evidence="10">
    <location>
        <begin position="629"/>
        <end position="649"/>
    </location>
</feature>
<dbReference type="GO" id="GO:0035725">
    <property type="term" value="P:sodium ion transmembrane transport"/>
    <property type="evidence" value="ECO:0000318"/>
    <property type="project" value="GO_Central"/>
</dbReference>
<feature type="transmembrane region" description="Helical" evidence="10">
    <location>
        <begin position="488"/>
        <end position="505"/>
    </location>
</feature>
<dbReference type="PANTHER" id="PTHR11616:SF240">
    <property type="entry name" value="BLOATED TUBULES, ISOFORM B-RELATED"/>
    <property type="match status" value="1"/>
</dbReference>
<dbReference type="AlphaFoldDB" id="A0A7M7HJ76"/>
<evidence type="ECO:0000256" key="8">
    <source>
        <dbReference type="RuleBase" id="RU003732"/>
    </source>
</evidence>
<evidence type="ECO:0000256" key="10">
    <source>
        <dbReference type="SAM" id="Phobius"/>
    </source>
</evidence>
<keyword evidence="3 8" id="KW-0812">Transmembrane</keyword>
<dbReference type="KEGG" id="spu:592693"/>
<dbReference type="GO" id="GO:0005886">
    <property type="term" value="C:plasma membrane"/>
    <property type="evidence" value="ECO:0000318"/>
    <property type="project" value="GO_Central"/>
</dbReference>
<dbReference type="OMA" id="ECMAISW"/>
<feature type="region of interest" description="Disordered" evidence="9">
    <location>
        <begin position="37"/>
        <end position="248"/>
    </location>
</feature>
<keyword evidence="8" id="KW-0769">Symport</keyword>
<evidence type="ECO:0000256" key="7">
    <source>
        <dbReference type="PIRSR" id="PIRSR600175-2"/>
    </source>
</evidence>
<keyword evidence="2 8" id="KW-0813">Transport</keyword>
<reference evidence="11" key="2">
    <citation type="submission" date="2021-01" db="UniProtKB">
        <authorList>
            <consortium name="EnsemblMetazoa"/>
        </authorList>
    </citation>
    <scope>IDENTIFICATION</scope>
</reference>
<dbReference type="GeneID" id="592693"/>
<feature type="binding site" evidence="6">
    <location>
        <position position="645"/>
    </location>
    <ligand>
        <name>Na(+)</name>
        <dbReference type="ChEBI" id="CHEBI:29101"/>
        <label>1</label>
    </ligand>
</feature>
<evidence type="ECO:0000256" key="5">
    <source>
        <dbReference type="ARBA" id="ARBA00023136"/>
    </source>
</evidence>
<reference evidence="12" key="1">
    <citation type="submission" date="2015-02" db="EMBL/GenBank/DDBJ databases">
        <title>Genome sequencing for Strongylocentrotus purpuratus.</title>
        <authorList>
            <person name="Murali S."/>
            <person name="Liu Y."/>
            <person name="Vee V."/>
            <person name="English A."/>
            <person name="Wang M."/>
            <person name="Skinner E."/>
            <person name="Han Y."/>
            <person name="Muzny D.M."/>
            <person name="Worley K.C."/>
            <person name="Gibbs R.A."/>
        </authorList>
    </citation>
    <scope>NUCLEOTIDE SEQUENCE</scope>
</reference>
<dbReference type="Pfam" id="PF00209">
    <property type="entry name" value="SNF"/>
    <property type="match status" value="1"/>
</dbReference>
<dbReference type="PRINTS" id="PR00176">
    <property type="entry name" value="NANEUSMPORT"/>
</dbReference>
<comment type="subcellular location">
    <subcellularLocation>
        <location evidence="1">Membrane</location>
        <topology evidence="1">Multi-pass membrane protein</topology>
    </subcellularLocation>
</comment>
<feature type="binding site" evidence="6">
    <location>
        <position position="266"/>
    </location>
    <ligand>
        <name>Na(+)</name>
        <dbReference type="ChEBI" id="CHEBI:29101"/>
        <label>1</label>
    </ligand>
</feature>
<feature type="compositionally biased region" description="Polar residues" evidence="9">
    <location>
        <begin position="1"/>
        <end position="11"/>
    </location>
</feature>
<evidence type="ECO:0000256" key="2">
    <source>
        <dbReference type="ARBA" id="ARBA00022448"/>
    </source>
</evidence>
<dbReference type="OrthoDB" id="7777654at2759"/>
<feature type="transmembrane region" description="Helical" evidence="10">
    <location>
        <begin position="745"/>
        <end position="766"/>
    </location>
</feature>
<dbReference type="InterPro" id="IPR037272">
    <property type="entry name" value="SNS_sf"/>
</dbReference>
<evidence type="ECO:0000256" key="1">
    <source>
        <dbReference type="ARBA" id="ARBA00004141"/>
    </source>
</evidence>
<feature type="transmembrane region" description="Helical" evidence="10">
    <location>
        <begin position="288"/>
        <end position="309"/>
    </location>
</feature>
<keyword evidence="12" id="KW-1185">Reference proteome</keyword>
<keyword evidence="6" id="KW-0479">Metal-binding</keyword>
<evidence type="ECO:0000256" key="6">
    <source>
        <dbReference type="PIRSR" id="PIRSR600175-1"/>
    </source>
</evidence>
<feature type="disulfide bond" evidence="7">
    <location>
        <begin position="369"/>
        <end position="378"/>
    </location>
</feature>
<dbReference type="PROSITE" id="PS50267">
    <property type="entry name" value="NA_NEUROTRAN_SYMP_3"/>
    <property type="match status" value="1"/>
</dbReference>
<organism evidence="11 12">
    <name type="scientific">Strongylocentrotus purpuratus</name>
    <name type="common">Purple sea urchin</name>
    <dbReference type="NCBI Taxonomy" id="7668"/>
    <lineage>
        <taxon>Eukaryota</taxon>
        <taxon>Metazoa</taxon>
        <taxon>Echinodermata</taxon>
        <taxon>Eleutherozoa</taxon>
        <taxon>Echinozoa</taxon>
        <taxon>Echinoidea</taxon>
        <taxon>Euechinoidea</taxon>
        <taxon>Echinacea</taxon>
        <taxon>Camarodonta</taxon>
        <taxon>Echinidea</taxon>
        <taxon>Strongylocentrotidae</taxon>
        <taxon>Strongylocentrotus</taxon>
    </lineage>
</organism>
<evidence type="ECO:0000256" key="4">
    <source>
        <dbReference type="ARBA" id="ARBA00022989"/>
    </source>
</evidence>
<feature type="transmembrane region" description="Helical" evidence="10">
    <location>
        <begin position="537"/>
        <end position="558"/>
    </location>
</feature>
<feature type="compositionally biased region" description="Acidic residues" evidence="9">
    <location>
        <begin position="870"/>
        <end position="880"/>
    </location>
</feature>
<feature type="region of interest" description="Disordered" evidence="9">
    <location>
        <begin position="851"/>
        <end position="896"/>
    </location>
</feature>
<feature type="binding site" evidence="6">
    <location>
        <position position="264"/>
    </location>
    <ligand>
        <name>Na(+)</name>
        <dbReference type="ChEBI" id="CHEBI:29101"/>
        <label>1</label>
    </ligand>
</feature>
<dbReference type="GO" id="GO:0006865">
    <property type="term" value="P:amino acid transport"/>
    <property type="evidence" value="ECO:0000318"/>
    <property type="project" value="GO_Central"/>
</dbReference>
<evidence type="ECO:0000313" key="12">
    <source>
        <dbReference type="Proteomes" id="UP000007110"/>
    </source>
</evidence>
<feature type="binding site" evidence="6">
    <location>
        <position position="271"/>
    </location>
    <ligand>
        <name>Na(+)</name>
        <dbReference type="ChEBI" id="CHEBI:29101"/>
        <label>1</label>
    </ligand>
</feature>
<sequence length="896" mass="98536">MPSPEDGSNGSARPRRVPAGNAAAAYLPAGVSLSARATPVHYQPNNGGGASRRPSNTSTAASYLPPGVGSARATPVHYRPNDVSNSRRPSNTSSAAAYLPAGVSLGSRATPNPYQPSSGRTTPRNMFVPISGRSTPMPDSGRTTPASHMPHSGRTTPASVYAPPSGRATPVSIRSVNGKTSPASLHSANNEARSRSVSRSRDPPVPAIRTLSKEVSKKRSKSPSRPPSIPDATDGGSDKEFEGDENEERGNWSNKMDFLLSCLGYAVGLGNVWRFPYLAYRNGGGAFLIPYTIMLFFAGLPLFLMEVSFGQYCSLGPVSIWRSVPIARGIGYCQIFTACIQGVYYNVIIMYTVYYFFASFTSQLPWIGCAKPWNNVKCYDLYSDCVDNEGIIATNGSCLRLDSLNETTLNVYNVTSNLGGYNLSGYTDPLGGSRELASEQYWKNAVLQEADTMNEPGGVIWQLALCLLVAWIIVLLCLVRGIKSSGKVVYFTATFPYVVLFILFIRGVTLPGAIDGIRFFVVPDFNRLSDAKVWQDAAIQIFYSLSAAGGGLVTLSSYNKFHNNCYSDSIFVAIANCCTSVFAGFVIFSIVGFMAHELDQPVDTVVQQGFGLAFIAYPAAVARMPVSPLWSILFFGMLITLGLDSQFAIMENVVTAIVDEIPKLRKKKTYVLMAACGIMYIMGFSCITHTGSYWVSHLDSYGAFFNYIIYALLECIALGWIYGVKRLQNDIRTMVGDKWVGHWSFMWWPLNWAAFTPALMLFVLIFNFLNWQEPSYNGPFPSWARAVGWLITTCSLIWIPIVIIYEFLMEEGTFMERWHLISSPIDTWGPALPRFRLESWKVHHRNGTTMGGQLDIDGSGRPWSPGEVKFDEEEDDEEMGNVENGEPPSYEMTNPL</sequence>
<feature type="binding site" evidence="6">
    <location>
        <position position="641"/>
    </location>
    <ligand>
        <name>Na(+)</name>
        <dbReference type="ChEBI" id="CHEBI:29101"/>
        <label>1</label>
    </ligand>
</feature>
<feature type="transmembrane region" description="Helical" evidence="10">
    <location>
        <begin position="786"/>
        <end position="808"/>
    </location>
</feature>
<feature type="transmembrane region" description="Helical" evidence="10">
    <location>
        <begin position="330"/>
        <end position="357"/>
    </location>
</feature>
<feature type="region of interest" description="Disordered" evidence="9">
    <location>
        <begin position="1"/>
        <end position="20"/>
    </location>
</feature>
<accession>A0A7M7HJ76</accession>
<feature type="transmembrane region" description="Helical" evidence="10">
    <location>
        <begin position="570"/>
        <end position="595"/>
    </location>
</feature>
<evidence type="ECO:0000313" key="11">
    <source>
        <dbReference type="EnsemblMetazoa" id="XP_011664133"/>
    </source>
</evidence>
<name>A0A7M7HJ76_STRPU</name>
<feature type="compositionally biased region" description="Polar residues" evidence="9">
    <location>
        <begin position="172"/>
        <end position="191"/>
    </location>
</feature>
<proteinExistence type="inferred from homology"/>
<keyword evidence="5 10" id="KW-0472">Membrane</keyword>
<dbReference type="GO" id="GO:0046872">
    <property type="term" value="F:metal ion binding"/>
    <property type="evidence" value="ECO:0007669"/>
    <property type="project" value="UniProtKB-KW"/>
</dbReference>
<dbReference type="PANTHER" id="PTHR11616">
    <property type="entry name" value="SODIUM/CHLORIDE DEPENDENT TRANSPORTER"/>
    <property type="match status" value="1"/>
</dbReference>
<dbReference type="RefSeq" id="XP_011664133.2">
    <property type="nucleotide sequence ID" value="XM_011665831.2"/>
</dbReference>